<protein>
    <recommendedName>
        <fullName evidence="4">Thioredoxin domain-containing protein</fullName>
    </recommendedName>
</protein>
<evidence type="ECO:0008006" key="4">
    <source>
        <dbReference type="Google" id="ProtNLM"/>
    </source>
</evidence>
<accession>A0A2V3HSY6</accession>
<comment type="caution">
    <text evidence="2">The sequence shown here is derived from an EMBL/GenBank/DDBJ whole genome shotgun (WGS) entry which is preliminary data.</text>
</comment>
<dbReference type="SUPFAM" id="SSF52833">
    <property type="entry name" value="Thioredoxin-like"/>
    <property type="match status" value="1"/>
</dbReference>
<proteinExistence type="predicted"/>
<dbReference type="Proteomes" id="UP000248161">
    <property type="component" value="Unassembled WGS sequence"/>
</dbReference>
<name>A0A2V3HSY6_9ARCH</name>
<dbReference type="EMBL" id="PSPG01000002">
    <property type="protein sequence ID" value="PXF22223.1"/>
    <property type="molecule type" value="Genomic_DNA"/>
</dbReference>
<evidence type="ECO:0000313" key="2">
    <source>
        <dbReference type="EMBL" id="PXF22223.1"/>
    </source>
</evidence>
<keyword evidence="1" id="KW-0812">Transmembrane</keyword>
<evidence type="ECO:0000313" key="3">
    <source>
        <dbReference type="Proteomes" id="UP000248161"/>
    </source>
</evidence>
<sequence>MLLPTPIAAQDDSEGGWSAAGGHTVLMEQFTAAWCEICATVDPWMPEFTEANGNRVARVALHDNFEDPLGTPVTDYRIQRYTDGSPSAPSFWFDGSLLAGGAPDRASLHRELLGAEGDRSSDTKLILSAAPIGANSISISVILSEWSALEQTQISLFVNRDSVEITDSEAINGIREHHDVAFAYSEISLSGLGNWSYAPDDGWGALELQIGAESVILQRTLTLPGGISADSLSIVAVHETELSGQGPSTLGALRLDIGEQPLEGLQWWLPVGVVLLASALVALTGLSRR</sequence>
<evidence type="ECO:0000256" key="1">
    <source>
        <dbReference type="SAM" id="Phobius"/>
    </source>
</evidence>
<feature type="transmembrane region" description="Helical" evidence="1">
    <location>
        <begin position="267"/>
        <end position="286"/>
    </location>
</feature>
<organism evidence="2 3">
    <name type="scientific">Candidatus Thalassarchaeum betae</name>
    <dbReference type="NCBI Taxonomy" id="2599289"/>
    <lineage>
        <taxon>Archaea</taxon>
        <taxon>Methanobacteriati</taxon>
        <taxon>Thermoplasmatota</taxon>
        <taxon>Candidatus Poseidoniia</taxon>
        <taxon>Candidatus Poseidoniales</taxon>
        <taxon>Candidatus Thalassarchaeaceae</taxon>
        <taxon>Candidatus Thalassarchaeum</taxon>
    </lineage>
</organism>
<keyword evidence="1" id="KW-1133">Transmembrane helix</keyword>
<gene>
    <name evidence="2" type="ORF">CXX69_01185</name>
</gene>
<dbReference type="InterPro" id="IPR036249">
    <property type="entry name" value="Thioredoxin-like_sf"/>
</dbReference>
<dbReference type="AlphaFoldDB" id="A0A2V3HSY6"/>
<keyword evidence="1" id="KW-0472">Membrane</keyword>
<reference evidence="2 3" key="1">
    <citation type="journal article" date="2015" name="Nat. Commun.">
        <title>Genomic and transcriptomic evidence for scavenging of diverse organic compounds by widespread deep-sea archaea.</title>
        <authorList>
            <person name="Li M."/>
            <person name="Baker B.J."/>
            <person name="Anantharaman K."/>
            <person name="Jain S."/>
            <person name="Breier J.A."/>
            <person name="Dick G.J."/>
        </authorList>
    </citation>
    <scope>NUCLEOTIDE SEQUENCE [LARGE SCALE GENOMIC DNA]</scope>
    <source>
        <strain evidence="2">Cayman_51_deep</strain>
    </source>
</reference>